<dbReference type="RefSeq" id="WP_139938556.1">
    <property type="nucleotide sequence ID" value="NZ_JBHSYP010000022.1"/>
</dbReference>
<dbReference type="InterPro" id="IPR044855">
    <property type="entry name" value="CoA-Trfase_III_dom3_sf"/>
</dbReference>
<dbReference type="GO" id="GO:0008410">
    <property type="term" value="F:CoA-transferase activity"/>
    <property type="evidence" value="ECO:0007669"/>
    <property type="project" value="TreeGrafter"/>
</dbReference>
<dbReference type="EMBL" id="VFIY01000004">
    <property type="protein sequence ID" value="TPD63224.1"/>
    <property type="molecule type" value="Genomic_DNA"/>
</dbReference>
<dbReference type="Gene3D" id="3.40.50.10540">
    <property type="entry name" value="Crotonobetainyl-coa:carnitine coa-transferase, domain 1"/>
    <property type="match status" value="1"/>
</dbReference>
<keyword evidence="3" id="KW-1185">Reference proteome</keyword>
<dbReference type="InterPro" id="IPR050483">
    <property type="entry name" value="CoA-transferase_III_domain"/>
</dbReference>
<dbReference type="InterPro" id="IPR003673">
    <property type="entry name" value="CoA-Trfase_fam_III"/>
</dbReference>
<dbReference type="Gene3D" id="3.30.1540.10">
    <property type="entry name" value="formyl-coa transferase, domain 3"/>
    <property type="match status" value="1"/>
</dbReference>
<sequence length="412" mass="45327">MRQEISCDDEKERALVDPAQFGALKGLRMIELGQLIAGPFCGQLMADHGTEVIKVEAPDREDPMRKWGQNAPLWWPVVSRNKKCITLNLRVKEGQDLLKKLVKESDFLLENFRPGTMEKWGLGYDELKKINPGLIMIRVSGYGQTGPESSKAGYGSIGEAMGGMRNLAGDPSTPPSRIGLSIGDSLAATFACLGALLALRHRDMTGEGQVVDSAIYESVLAMMESVVPEYTQTGFIRQRTGSILPKVAPSNAYPTRDGDILIGANQDSVFGRLCEAMGRPELASDPRYVDHHSRGEHQEELDDLIADWTRTKSAQEVLDLMDKHAVPAGKIFTAADMMENEQFKAREAIVKVDHPQFDKLYMQNVAPKLSRTPGHINWAGPTEMAAHNAEIYGDLLGISPGEQQVLKEKGVI</sequence>
<dbReference type="Proteomes" id="UP000319148">
    <property type="component" value="Unassembled WGS sequence"/>
</dbReference>
<dbReference type="PANTHER" id="PTHR48207">
    <property type="entry name" value="SUCCINATE--HYDROXYMETHYLGLUTARATE COA-TRANSFERASE"/>
    <property type="match status" value="1"/>
</dbReference>
<dbReference type="PANTHER" id="PTHR48207:SF3">
    <property type="entry name" value="SUCCINATE--HYDROXYMETHYLGLUTARATE COA-TRANSFERASE"/>
    <property type="match status" value="1"/>
</dbReference>
<dbReference type="Pfam" id="PF02515">
    <property type="entry name" value="CoA_transf_3"/>
    <property type="match status" value="1"/>
</dbReference>
<dbReference type="AlphaFoldDB" id="A0A501PTC4"/>
<evidence type="ECO:0000313" key="3">
    <source>
        <dbReference type="Proteomes" id="UP000319148"/>
    </source>
</evidence>
<keyword evidence="1 2" id="KW-0808">Transferase</keyword>
<organism evidence="2 3">
    <name type="scientific">Emcibacter nanhaiensis</name>
    <dbReference type="NCBI Taxonomy" id="1505037"/>
    <lineage>
        <taxon>Bacteria</taxon>
        <taxon>Pseudomonadati</taxon>
        <taxon>Pseudomonadota</taxon>
        <taxon>Alphaproteobacteria</taxon>
        <taxon>Emcibacterales</taxon>
        <taxon>Emcibacteraceae</taxon>
        <taxon>Emcibacter</taxon>
    </lineage>
</organism>
<name>A0A501PTC4_9PROT</name>
<accession>A0A501PTC4</accession>
<dbReference type="InterPro" id="IPR023606">
    <property type="entry name" value="CoA-Trfase_III_dom_1_sf"/>
</dbReference>
<dbReference type="OrthoDB" id="5720311at2"/>
<dbReference type="SUPFAM" id="SSF89796">
    <property type="entry name" value="CoA-transferase family III (CaiB/BaiF)"/>
    <property type="match status" value="1"/>
</dbReference>
<reference evidence="3" key="1">
    <citation type="submission" date="2019-06" db="EMBL/GenBank/DDBJ databases">
        <title>The complete genome of Emcibacter congregatus ZYLT.</title>
        <authorList>
            <person name="Zhao Z."/>
        </authorList>
    </citation>
    <scope>NUCLEOTIDE SEQUENCE [LARGE SCALE GENOMIC DNA]</scope>
    <source>
        <strain evidence="3">MCCC 1A06723</strain>
    </source>
</reference>
<protein>
    <submittedName>
        <fullName evidence="2">CoA transferase</fullName>
    </submittedName>
</protein>
<evidence type="ECO:0000313" key="2">
    <source>
        <dbReference type="EMBL" id="TPD63224.1"/>
    </source>
</evidence>
<evidence type="ECO:0000256" key="1">
    <source>
        <dbReference type="ARBA" id="ARBA00022679"/>
    </source>
</evidence>
<proteinExistence type="predicted"/>
<comment type="caution">
    <text evidence="2">The sequence shown here is derived from an EMBL/GenBank/DDBJ whole genome shotgun (WGS) entry which is preliminary data.</text>
</comment>
<gene>
    <name evidence="2" type="ORF">FIV46_03880</name>
</gene>